<protein>
    <submittedName>
        <fullName evidence="13">TonB-dependent receptor</fullName>
    </submittedName>
</protein>
<evidence type="ECO:0000259" key="12">
    <source>
        <dbReference type="Pfam" id="PF07715"/>
    </source>
</evidence>
<dbReference type="Gene3D" id="2.40.170.20">
    <property type="entry name" value="TonB-dependent receptor, beta-barrel domain"/>
    <property type="match status" value="1"/>
</dbReference>
<comment type="similarity">
    <text evidence="8 9">Belongs to the TonB-dependent receptor family.</text>
</comment>
<dbReference type="PROSITE" id="PS00018">
    <property type="entry name" value="EF_HAND_1"/>
    <property type="match status" value="1"/>
</dbReference>
<evidence type="ECO:0000256" key="1">
    <source>
        <dbReference type="ARBA" id="ARBA00004571"/>
    </source>
</evidence>
<dbReference type="InterPro" id="IPR012910">
    <property type="entry name" value="Plug_dom"/>
</dbReference>
<dbReference type="InterPro" id="IPR000531">
    <property type="entry name" value="Beta-barrel_TonB"/>
</dbReference>
<evidence type="ECO:0000256" key="5">
    <source>
        <dbReference type="ARBA" id="ARBA00023077"/>
    </source>
</evidence>
<dbReference type="Gene3D" id="2.170.130.10">
    <property type="entry name" value="TonB-dependent receptor, plug domain"/>
    <property type="match status" value="1"/>
</dbReference>
<dbReference type="Gene3D" id="2.60.40.1120">
    <property type="entry name" value="Carboxypeptidase-like, regulatory domain"/>
    <property type="match status" value="1"/>
</dbReference>
<dbReference type="InterPro" id="IPR023997">
    <property type="entry name" value="TonB-dep_OMP_SusC/RagA_CS"/>
</dbReference>
<dbReference type="SUPFAM" id="SSF56935">
    <property type="entry name" value="Porins"/>
    <property type="match status" value="1"/>
</dbReference>
<comment type="subcellular location">
    <subcellularLocation>
        <location evidence="1 8">Cell outer membrane</location>
        <topology evidence="1 8">Multi-pass membrane protein</topology>
    </subcellularLocation>
</comment>
<dbReference type="EMBL" id="JAEDAE010000011">
    <property type="protein sequence ID" value="MBH8560187.1"/>
    <property type="molecule type" value="Genomic_DNA"/>
</dbReference>
<evidence type="ECO:0000256" key="3">
    <source>
        <dbReference type="ARBA" id="ARBA00022452"/>
    </source>
</evidence>
<dbReference type="InterPro" id="IPR008969">
    <property type="entry name" value="CarboxyPept-like_regulatory"/>
</dbReference>
<evidence type="ECO:0000313" key="14">
    <source>
        <dbReference type="Proteomes" id="UP000625631"/>
    </source>
</evidence>
<dbReference type="Pfam" id="PF00593">
    <property type="entry name" value="TonB_dep_Rec_b-barrel"/>
    <property type="match status" value="1"/>
</dbReference>
<dbReference type="InterPro" id="IPR023996">
    <property type="entry name" value="TonB-dep_OMP_SusC/RagA"/>
</dbReference>
<keyword evidence="7 8" id="KW-0998">Cell outer membrane</keyword>
<feature type="signal peptide" evidence="10">
    <location>
        <begin position="1"/>
        <end position="33"/>
    </location>
</feature>
<sequence length="1075" mass="115358">MTVILRLDFRRCLRPLVLLPALSLGLGLHLASAADLAPAARAVRADITITGRVVDEKGAGLPGVNVIVKGTSNGTQTDADGKYSIKAADDATLIFTFVGYLPKEEAVNGRTAINAALAPDAKSLDEVVVVGYGVQEKKMLATSISTISAKQVELLPVASPSEALVGLVAGAQITEPSGEPGAGAVIRIRGLGSISAGNNPLYVVDGYPLNNPDNYYQIPPSDIQSIQILKDAAACAIYGSRGGNGIVIVTTKRGATDGKTRFNFTANTGIQQVAKRVELLNRDQFLEYFKESYTNAGRALNAAQTALLNADPNTLPDTDWQKEIFQTGVQQQYQLSASGGNENSRFYISGGYFKQTGIVKGSGFERFSLRANYDAQLSKKLKLGLSLAPNFSRTDVVPTSGSYNGGNITGGGPSGETGGVTAALIMPPVVPVFLPNGDYANIKTGTNQAITNPGDLLSPVAPLDLYQDRTNAVRALGSTFLDFEPITGLHLRTNFGGELIDSRRGIYVPATLGTASNQGANLSTPVLNNVDARRLNSTNLNWVWENTATYNHTFATNHNLTLLAGYAAQYNTSEGSTVLGQSGTYTNTNIEYPTAAGQVFGSALSNPSSALTSVFGRLDYAFKERYILTAALRTDGSSRFGPDNRYATFPSVALAWRAAEEPFIKQFSAISELKLRASYGVTGNNNIGDYNYQSYQQAANYVFGTGNGGRVYGFSPNGVAIRNLGWETNTQYDAGFDLGLFRDRIYLTVAAYQRNTTDLLLNRNIPSILGFSSRTLANVGEVRNRGLEFQLNTANIQGTGFTWGTSANLSINRNQVIALAGANEQLTFDAVFGYASSIRVVPGQPLGVFYGYQQEGIYRNQADIDSSPKWNASTQKIVPGDFKFKDVNGDGFINTADIGVIGNPFPNFTYGLQNTFGYRAFSLAVTLQGSQGNDILYGGDRYVVNGQGGTNGRVNLLNRWRSPDNPGDGMTPLATAATTGSLKSVFNSYYVHDASFLRIRNVTLRYNVPTALVQKAKLQSLGIYTSIQNLYTFTKYFGYNPEANNYGNSTTPTYGVDQGAYPMARTITLGVQLGF</sequence>
<keyword evidence="2 8" id="KW-0813">Transport</keyword>
<dbReference type="NCBIfam" id="TIGR04056">
    <property type="entry name" value="OMP_RagA_SusC"/>
    <property type="match status" value="1"/>
</dbReference>
<evidence type="ECO:0000256" key="10">
    <source>
        <dbReference type="SAM" id="SignalP"/>
    </source>
</evidence>
<evidence type="ECO:0000256" key="2">
    <source>
        <dbReference type="ARBA" id="ARBA00022448"/>
    </source>
</evidence>
<keyword evidence="5 9" id="KW-0798">TonB box</keyword>
<name>A0ABS0QCN2_9BACT</name>
<comment type="caution">
    <text evidence="13">The sequence shown here is derived from an EMBL/GenBank/DDBJ whole genome shotgun (WGS) entry which is preliminary data.</text>
</comment>
<proteinExistence type="inferred from homology"/>
<dbReference type="Pfam" id="PF13715">
    <property type="entry name" value="CarbopepD_reg_2"/>
    <property type="match status" value="1"/>
</dbReference>
<feature type="domain" description="TonB-dependent receptor-like beta-barrel" evidence="11">
    <location>
        <begin position="439"/>
        <end position="862"/>
    </location>
</feature>
<dbReference type="InterPro" id="IPR037066">
    <property type="entry name" value="Plug_dom_sf"/>
</dbReference>
<gene>
    <name evidence="13" type="ORF">I7X13_19145</name>
</gene>
<evidence type="ECO:0000256" key="9">
    <source>
        <dbReference type="RuleBase" id="RU003357"/>
    </source>
</evidence>
<keyword evidence="13" id="KW-0675">Receptor</keyword>
<evidence type="ECO:0000256" key="6">
    <source>
        <dbReference type="ARBA" id="ARBA00023136"/>
    </source>
</evidence>
<dbReference type="Proteomes" id="UP000625631">
    <property type="component" value="Unassembled WGS sequence"/>
</dbReference>
<dbReference type="SUPFAM" id="SSF49464">
    <property type="entry name" value="Carboxypeptidase regulatory domain-like"/>
    <property type="match status" value="1"/>
</dbReference>
<keyword evidence="6 8" id="KW-0472">Membrane</keyword>
<evidence type="ECO:0000259" key="11">
    <source>
        <dbReference type="Pfam" id="PF00593"/>
    </source>
</evidence>
<keyword evidence="4 8" id="KW-0812">Transmembrane</keyword>
<accession>A0ABS0QCN2</accession>
<dbReference type="Pfam" id="PF07715">
    <property type="entry name" value="Plug"/>
    <property type="match status" value="1"/>
</dbReference>
<evidence type="ECO:0000313" key="13">
    <source>
        <dbReference type="EMBL" id="MBH8560187.1"/>
    </source>
</evidence>
<organism evidence="13 14">
    <name type="scientific">Hymenobacter negativus</name>
    <dbReference type="NCBI Taxonomy" id="2795026"/>
    <lineage>
        <taxon>Bacteria</taxon>
        <taxon>Pseudomonadati</taxon>
        <taxon>Bacteroidota</taxon>
        <taxon>Cytophagia</taxon>
        <taxon>Cytophagales</taxon>
        <taxon>Hymenobacteraceae</taxon>
        <taxon>Hymenobacter</taxon>
    </lineage>
</organism>
<keyword evidence="3 8" id="KW-1134">Transmembrane beta strand</keyword>
<feature type="chain" id="PRO_5046620198" evidence="10">
    <location>
        <begin position="34"/>
        <end position="1075"/>
    </location>
</feature>
<dbReference type="InterPro" id="IPR039426">
    <property type="entry name" value="TonB-dep_rcpt-like"/>
</dbReference>
<evidence type="ECO:0000256" key="4">
    <source>
        <dbReference type="ARBA" id="ARBA00022692"/>
    </source>
</evidence>
<dbReference type="NCBIfam" id="TIGR04057">
    <property type="entry name" value="SusC_RagA_signa"/>
    <property type="match status" value="1"/>
</dbReference>
<reference evidence="13 14" key="1">
    <citation type="submission" date="2020-12" db="EMBL/GenBank/DDBJ databases">
        <title>Hymenobacter sp.</title>
        <authorList>
            <person name="Kim M.K."/>
        </authorList>
    </citation>
    <scope>NUCLEOTIDE SEQUENCE [LARGE SCALE GENOMIC DNA]</scope>
    <source>
        <strain evidence="13 14">BT442</strain>
    </source>
</reference>
<feature type="domain" description="TonB-dependent receptor plug" evidence="12">
    <location>
        <begin position="138"/>
        <end position="246"/>
    </location>
</feature>
<evidence type="ECO:0000256" key="8">
    <source>
        <dbReference type="PROSITE-ProRule" id="PRU01360"/>
    </source>
</evidence>
<keyword evidence="10" id="KW-0732">Signal</keyword>
<evidence type="ECO:0000256" key="7">
    <source>
        <dbReference type="ARBA" id="ARBA00023237"/>
    </source>
</evidence>
<dbReference type="PROSITE" id="PS52016">
    <property type="entry name" value="TONB_DEPENDENT_REC_3"/>
    <property type="match status" value="1"/>
</dbReference>
<dbReference type="InterPro" id="IPR018247">
    <property type="entry name" value="EF_Hand_1_Ca_BS"/>
</dbReference>
<dbReference type="RefSeq" id="WP_198076715.1">
    <property type="nucleotide sequence ID" value="NZ_JAEDAE010000011.1"/>
</dbReference>
<dbReference type="InterPro" id="IPR036942">
    <property type="entry name" value="Beta-barrel_TonB_sf"/>
</dbReference>
<keyword evidence="14" id="KW-1185">Reference proteome</keyword>